<dbReference type="Gene3D" id="2.40.30.30">
    <property type="entry name" value="Riboflavin kinase-like"/>
    <property type="match status" value="1"/>
</dbReference>
<organism evidence="9 10">
    <name type="scientific">Candidatus Pelethenecus faecipullorum</name>
    <dbReference type="NCBI Taxonomy" id="2840900"/>
    <lineage>
        <taxon>Bacteria</taxon>
        <taxon>Bacillati</taxon>
        <taxon>Mycoplasmatota</taxon>
        <taxon>Mollicutes</taxon>
        <taxon>Candidatus Pelethenecus</taxon>
    </lineage>
</organism>
<dbReference type="Proteomes" id="UP000886758">
    <property type="component" value="Unassembled WGS sequence"/>
</dbReference>
<reference evidence="9" key="2">
    <citation type="journal article" date="2021" name="PeerJ">
        <title>Extensive microbial diversity within the chicken gut microbiome revealed by metagenomics and culture.</title>
        <authorList>
            <person name="Gilroy R."/>
            <person name="Ravi A."/>
            <person name="Getino M."/>
            <person name="Pursley I."/>
            <person name="Horton D.L."/>
            <person name="Alikhan N.F."/>
            <person name="Baker D."/>
            <person name="Gharbi K."/>
            <person name="Hall N."/>
            <person name="Watson M."/>
            <person name="Adriaenssens E.M."/>
            <person name="Foster-Nyarko E."/>
            <person name="Jarju S."/>
            <person name="Secka A."/>
            <person name="Antonio M."/>
            <person name="Oren A."/>
            <person name="Chaudhuri R.R."/>
            <person name="La Ragione R."/>
            <person name="Hildebrand F."/>
            <person name="Pallen M.J."/>
        </authorList>
    </citation>
    <scope>NUCLEOTIDE SEQUENCE</scope>
    <source>
        <strain evidence="9">ChiW17-6978</strain>
    </source>
</reference>
<dbReference type="PANTHER" id="PTHR22749:SF6">
    <property type="entry name" value="RIBOFLAVIN KINASE"/>
    <property type="match status" value="1"/>
</dbReference>
<dbReference type="GO" id="GO:0016779">
    <property type="term" value="F:nucleotidyltransferase activity"/>
    <property type="evidence" value="ECO:0007669"/>
    <property type="project" value="UniProtKB-KW"/>
</dbReference>
<gene>
    <name evidence="9" type="ORF">IAD46_05245</name>
</gene>
<evidence type="ECO:0000256" key="4">
    <source>
        <dbReference type="ARBA" id="ARBA00022679"/>
    </source>
</evidence>
<reference evidence="9" key="1">
    <citation type="submission" date="2020-10" db="EMBL/GenBank/DDBJ databases">
        <authorList>
            <person name="Gilroy R."/>
        </authorList>
    </citation>
    <scope>NUCLEOTIDE SEQUENCE</scope>
    <source>
        <strain evidence="9">ChiW17-6978</strain>
    </source>
</reference>
<evidence type="ECO:0000256" key="5">
    <source>
        <dbReference type="ARBA" id="ARBA00022741"/>
    </source>
</evidence>
<accession>A0A9D1GSI6</accession>
<keyword evidence="6" id="KW-0067">ATP-binding</keyword>
<evidence type="ECO:0000256" key="3">
    <source>
        <dbReference type="ARBA" id="ARBA00022643"/>
    </source>
</evidence>
<dbReference type="EC" id="2.7.1.26" evidence="1"/>
<dbReference type="GO" id="GO:0005524">
    <property type="term" value="F:ATP binding"/>
    <property type="evidence" value="ECO:0007669"/>
    <property type="project" value="UniProtKB-KW"/>
</dbReference>
<dbReference type="Gene3D" id="3.40.50.620">
    <property type="entry name" value="HUPs"/>
    <property type="match status" value="1"/>
</dbReference>
<evidence type="ECO:0000256" key="7">
    <source>
        <dbReference type="ARBA" id="ARBA00047880"/>
    </source>
</evidence>
<keyword evidence="9" id="KW-0418">Kinase</keyword>
<dbReference type="AlphaFoldDB" id="A0A9D1GSI6"/>
<evidence type="ECO:0000256" key="2">
    <source>
        <dbReference type="ARBA" id="ARBA00022630"/>
    </source>
</evidence>
<dbReference type="GO" id="GO:0009231">
    <property type="term" value="P:riboflavin biosynthetic process"/>
    <property type="evidence" value="ECO:0007669"/>
    <property type="project" value="InterPro"/>
</dbReference>
<keyword evidence="3" id="KW-0288">FMN</keyword>
<protein>
    <recommendedName>
        <fullName evidence="1">riboflavin kinase</fullName>
        <ecNumber evidence="1">2.7.1.26</ecNumber>
    </recommendedName>
</protein>
<dbReference type="InterPro" id="IPR014729">
    <property type="entry name" value="Rossmann-like_a/b/a_fold"/>
</dbReference>
<keyword evidence="2" id="KW-0285">Flavoprotein</keyword>
<keyword evidence="4" id="KW-0808">Transferase</keyword>
<evidence type="ECO:0000313" key="9">
    <source>
        <dbReference type="EMBL" id="HIT50414.1"/>
    </source>
</evidence>
<dbReference type="GO" id="GO:0008531">
    <property type="term" value="F:riboflavin kinase activity"/>
    <property type="evidence" value="ECO:0007669"/>
    <property type="project" value="UniProtKB-EC"/>
</dbReference>
<proteinExistence type="predicted"/>
<dbReference type="InterPro" id="IPR015865">
    <property type="entry name" value="Riboflavin_kinase_bac/euk"/>
</dbReference>
<evidence type="ECO:0000313" key="10">
    <source>
        <dbReference type="Proteomes" id="UP000886758"/>
    </source>
</evidence>
<dbReference type="InterPro" id="IPR023468">
    <property type="entry name" value="Riboflavin_kinase"/>
</dbReference>
<dbReference type="SMART" id="SM00904">
    <property type="entry name" value="Flavokinase"/>
    <property type="match status" value="1"/>
</dbReference>
<dbReference type="InterPro" id="IPR023465">
    <property type="entry name" value="Riboflavin_kinase_dom_sf"/>
</dbReference>
<dbReference type="SUPFAM" id="SSF82114">
    <property type="entry name" value="Riboflavin kinase-like"/>
    <property type="match status" value="1"/>
</dbReference>
<dbReference type="SUPFAM" id="SSF52374">
    <property type="entry name" value="Nucleotidylyl transferase"/>
    <property type="match status" value="1"/>
</dbReference>
<feature type="domain" description="Riboflavin kinase" evidence="8">
    <location>
        <begin position="51"/>
        <end position="175"/>
    </location>
</feature>
<keyword evidence="5" id="KW-0547">Nucleotide-binding</keyword>
<keyword evidence="9" id="KW-0548">Nucleotidyltransferase</keyword>
<dbReference type="Pfam" id="PF01687">
    <property type="entry name" value="Flavokinase"/>
    <property type="match status" value="1"/>
</dbReference>
<dbReference type="GO" id="GO:0009398">
    <property type="term" value="P:FMN biosynthetic process"/>
    <property type="evidence" value="ECO:0007669"/>
    <property type="project" value="TreeGrafter"/>
</dbReference>
<dbReference type="PANTHER" id="PTHR22749">
    <property type="entry name" value="RIBOFLAVIN KINASE/FMN ADENYLYLTRANSFERASE"/>
    <property type="match status" value="1"/>
</dbReference>
<comment type="catalytic activity">
    <reaction evidence="7">
        <text>riboflavin + ATP = FMN + ADP + H(+)</text>
        <dbReference type="Rhea" id="RHEA:14357"/>
        <dbReference type="ChEBI" id="CHEBI:15378"/>
        <dbReference type="ChEBI" id="CHEBI:30616"/>
        <dbReference type="ChEBI" id="CHEBI:57986"/>
        <dbReference type="ChEBI" id="CHEBI:58210"/>
        <dbReference type="ChEBI" id="CHEBI:456216"/>
        <dbReference type="EC" id="2.7.1.26"/>
    </reaction>
</comment>
<evidence type="ECO:0000259" key="8">
    <source>
        <dbReference type="SMART" id="SM00904"/>
    </source>
</evidence>
<dbReference type="EMBL" id="DVLF01000166">
    <property type="protein sequence ID" value="HIT50414.1"/>
    <property type="molecule type" value="Genomic_DNA"/>
</dbReference>
<evidence type="ECO:0000256" key="6">
    <source>
        <dbReference type="ARBA" id="ARBA00022840"/>
    </source>
</evidence>
<name>A0A9D1GSI6_9MOLU</name>
<evidence type="ECO:0000256" key="1">
    <source>
        <dbReference type="ARBA" id="ARBA00012105"/>
    </source>
</evidence>
<sequence>FGRKAEGTIEDLRREFEFYEVKKYVYEDVRVSSTYIRELLQAGDVEKAGRLLGRIYSIRGEVISGSKQGRLIGFPTANLCYGRYFLPHGGVYFVKVVIDQIEYYGMANIGNNPTFNYSEEKKLEVHIFGLNQEIYGQQIEVFFLKRIRSESRFSSKEELIAQLKKDKEECFLLSKEMNYTK</sequence>
<feature type="non-terminal residue" evidence="9">
    <location>
        <position position="1"/>
    </location>
</feature>
<comment type="caution">
    <text evidence="9">The sequence shown here is derived from an EMBL/GenBank/DDBJ whole genome shotgun (WGS) entry which is preliminary data.</text>
</comment>